<organism evidence="2 3">
    <name type="scientific">Zopfia rhizophila CBS 207.26</name>
    <dbReference type="NCBI Taxonomy" id="1314779"/>
    <lineage>
        <taxon>Eukaryota</taxon>
        <taxon>Fungi</taxon>
        <taxon>Dikarya</taxon>
        <taxon>Ascomycota</taxon>
        <taxon>Pezizomycotina</taxon>
        <taxon>Dothideomycetes</taxon>
        <taxon>Dothideomycetes incertae sedis</taxon>
        <taxon>Zopfiaceae</taxon>
        <taxon>Zopfia</taxon>
    </lineage>
</organism>
<evidence type="ECO:0000313" key="3">
    <source>
        <dbReference type="Proteomes" id="UP000800200"/>
    </source>
</evidence>
<feature type="domain" description="DUF7779" evidence="1">
    <location>
        <begin position="100"/>
        <end position="177"/>
    </location>
</feature>
<dbReference type="AlphaFoldDB" id="A0A6A6D8Q6"/>
<sequence>MDESQGLQLLYNKLQDASHGESAVDLLRALDYIPLAITQAAAYINRRARMTISGYLDEFRKNDKKKENLLNWDAGDFRRDTSASNSVVTTWQISFERIREERPSAADLLSLMSFFNPQGIPESILRKYSRNAAELDEDAADAAFDEDFETLQVYSLIAATAETDMCEMQALVQFCTQVWLSSFSNVERWRQKFVGLMAEEFPYVDFRNWAKCQQLLPHVESLYESEPPGQEVVREWIYVLSEVGWYMQSALGKYAEAEKLYWRALEVSEKQLSVQHPDTLKSVSMLASVLGNRGKCEEAEKLHRRALEGYEKELGVQHPSTLTSVNSLAVVLGYQGKYEEAEKLHRRALEGFEKALGAQHPDTLMSVSNLASVLADQGKYEEANKFHRRALEGYEKELGIQHPATLTSVSSLAVVLGYQGKYEEAEKLHRRALEGFEKALGAQHPDTLMSVSNLASVLADQGKYEEANKFHRRALEGREKVLGVQHPDTLTSVSNLALVLRYQGKYVEAEKLNRRALEEKEKEL</sequence>
<dbReference type="SMART" id="SM00028">
    <property type="entry name" value="TPR"/>
    <property type="match status" value="7"/>
</dbReference>
<dbReference type="Proteomes" id="UP000800200">
    <property type="component" value="Unassembled WGS sequence"/>
</dbReference>
<dbReference type="SUPFAM" id="SSF48452">
    <property type="entry name" value="TPR-like"/>
    <property type="match status" value="3"/>
</dbReference>
<dbReference type="OrthoDB" id="20872at2759"/>
<dbReference type="PANTHER" id="PTHR46082">
    <property type="entry name" value="ATP/GTP-BINDING PROTEIN-RELATED"/>
    <property type="match status" value="1"/>
</dbReference>
<evidence type="ECO:0000259" key="1">
    <source>
        <dbReference type="Pfam" id="PF25000"/>
    </source>
</evidence>
<dbReference type="Gene3D" id="1.25.40.10">
    <property type="entry name" value="Tetratricopeptide repeat domain"/>
    <property type="match status" value="2"/>
</dbReference>
<dbReference type="Pfam" id="PF25000">
    <property type="entry name" value="DUF7779"/>
    <property type="match status" value="1"/>
</dbReference>
<gene>
    <name evidence="2" type="ORF">K469DRAFT_702163</name>
</gene>
<dbReference type="EMBL" id="ML994731">
    <property type="protein sequence ID" value="KAF2175475.1"/>
    <property type="molecule type" value="Genomic_DNA"/>
</dbReference>
<dbReference type="InterPro" id="IPR019734">
    <property type="entry name" value="TPR_rpt"/>
</dbReference>
<dbReference type="InterPro" id="IPR011990">
    <property type="entry name" value="TPR-like_helical_dom_sf"/>
</dbReference>
<dbReference type="InterPro" id="IPR056681">
    <property type="entry name" value="DUF7779"/>
</dbReference>
<dbReference type="PRINTS" id="PR00381">
    <property type="entry name" value="KINESINLIGHT"/>
</dbReference>
<protein>
    <submittedName>
        <fullName evidence="2">TPR-like protein</fullName>
    </submittedName>
</protein>
<dbReference type="PANTHER" id="PTHR46082:SF6">
    <property type="entry name" value="AAA+ ATPASE DOMAIN-CONTAINING PROTEIN-RELATED"/>
    <property type="match status" value="1"/>
</dbReference>
<dbReference type="Pfam" id="PF13424">
    <property type="entry name" value="TPR_12"/>
    <property type="match status" value="3"/>
</dbReference>
<dbReference type="InterPro" id="IPR053137">
    <property type="entry name" value="NLR-like"/>
</dbReference>
<evidence type="ECO:0000313" key="2">
    <source>
        <dbReference type="EMBL" id="KAF2175475.1"/>
    </source>
</evidence>
<keyword evidence="3" id="KW-1185">Reference proteome</keyword>
<proteinExistence type="predicted"/>
<name>A0A6A6D8Q6_9PEZI</name>
<accession>A0A6A6D8Q6</accession>
<reference evidence="2" key="1">
    <citation type="journal article" date="2020" name="Stud. Mycol.">
        <title>101 Dothideomycetes genomes: a test case for predicting lifestyles and emergence of pathogens.</title>
        <authorList>
            <person name="Haridas S."/>
            <person name="Albert R."/>
            <person name="Binder M."/>
            <person name="Bloem J."/>
            <person name="Labutti K."/>
            <person name="Salamov A."/>
            <person name="Andreopoulos B."/>
            <person name="Baker S."/>
            <person name="Barry K."/>
            <person name="Bills G."/>
            <person name="Bluhm B."/>
            <person name="Cannon C."/>
            <person name="Castanera R."/>
            <person name="Culley D."/>
            <person name="Daum C."/>
            <person name="Ezra D."/>
            <person name="Gonzalez J."/>
            <person name="Henrissat B."/>
            <person name="Kuo A."/>
            <person name="Liang C."/>
            <person name="Lipzen A."/>
            <person name="Lutzoni F."/>
            <person name="Magnuson J."/>
            <person name="Mondo S."/>
            <person name="Nolan M."/>
            <person name="Ohm R."/>
            <person name="Pangilinan J."/>
            <person name="Park H.-J."/>
            <person name="Ramirez L."/>
            <person name="Alfaro M."/>
            <person name="Sun H."/>
            <person name="Tritt A."/>
            <person name="Yoshinaga Y."/>
            <person name="Zwiers L.-H."/>
            <person name="Turgeon B."/>
            <person name="Goodwin S."/>
            <person name="Spatafora J."/>
            <person name="Crous P."/>
            <person name="Grigoriev I."/>
        </authorList>
    </citation>
    <scope>NUCLEOTIDE SEQUENCE</scope>
    <source>
        <strain evidence="2">CBS 207.26</strain>
    </source>
</reference>
<dbReference type="Pfam" id="PF13374">
    <property type="entry name" value="TPR_10"/>
    <property type="match status" value="1"/>
</dbReference>